<dbReference type="FunFam" id="3.40.50.300:FF:000057">
    <property type="entry name" value="GTPase Der"/>
    <property type="match status" value="1"/>
</dbReference>
<dbReference type="Pfam" id="PF14714">
    <property type="entry name" value="KH_dom-like"/>
    <property type="match status" value="1"/>
</dbReference>
<dbReference type="NCBIfam" id="TIGR00231">
    <property type="entry name" value="small_GTP"/>
    <property type="match status" value="2"/>
</dbReference>
<dbReference type="InterPro" id="IPR003593">
    <property type="entry name" value="AAA+_ATPase"/>
</dbReference>
<evidence type="ECO:0000256" key="4">
    <source>
        <dbReference type="ARBA" id="ARBA00022737"/>
    </source>
</evidence>
<feature type="domain" description="EngA-type G" evidence="9">
    <location>
        <begin position="3"/>
        <end position="166"/>
    </location>
</feature>
<dbReference type="CDD" id="cd01894">
    <property type="entry name" value="EngA1"/>
    <property type="match status" value="1"/>
</dbReference>
<keyword evidence="5" id="KW-0547">Nucleotide-binding</keyword>
<dbReference type="GO" id="GO:0005525">
    <property type="term" value="F:GTP binding"/>
    <property type="evidence" value="ECO:0007669"/>
    <property type="project" value="UniProtKB-KW"/>
</dbReference>
<dbReference type="FunFam" id="3.40.50.300:FF:000040">
    <property type="entry name" value="GTPase Der"/>
    <property type="match status" value="1"/>
</dbReference>
<dbReference type="InterPro" id="IPR006073">
    <property type="entry name" value="GTP-bd"/>
</dbReference>
<evidence type="ECO:0000313" key="10">
    <source>
        <dbReference type="EMBL" id="VAW89382.1"/>
    </source>
</evidence>
<dbReference type="InterPro" id="IPR016484">
    <property type="entry name" value="GTPase_Der"/>
</dbReference>
<dbReference type="PANTHER" id="PTHR43834">
    <property type="entry name" value="GTPASE DER"/>
    <property type="match status" value="1"/>
</dbReference>
<evidence type="ECO:0000256" key="8">
    <source>
        <dbReference type="SAM" id="MobiDB-lite"/>
    </source>
</evidence>
<dbReference type="Pfam" id="PF01926">
    <property type="entry name" value="MMR_HSR1"/>
    <property type="match status" value="2"/>
</dbReference>
<keyword evidence="4" id="KW-0677">Repeat</keyword>
<protein>
    <recommendedName>
        <fullName evidence="2">GTPase Der</fullName>
    </recommendedName>
    <alternativeName>
        <fullName evidence="7">GTP-binding protein EngA</fullName>
    </alternativeName>
</protein>
<evidence type="ECO:0000256" key="1">
    <source>
        <dbReference type="ARBA" id="ARBA00008279"/>
    </source>
</evidence>
<dbReference type="SMART" id="SM00382">
    <property type="entry name" value="AAA"/>
    <property type="match status" value="2"/>
</dbReference>
<feature type="compositionally biased region" description="Basic residues" evidence="8">
    <location>
        <begin position="457"/>
        <end position="472"/>
    </location>
</feature>
<name>A0A3B0ZPL9_9ZZZZ</name>
<reference evidence="10" key="1">
    <citation type="submission" date="2018-06" db="EMBL/GenBank/DDBJ databases">
        <authorList>
            <person name="Zhirakovskaya E."/>
        </authorList>
    </citation>
    <scope>NUCLEOTIDE SEQUENCE</scope>
</reference>
<comment type="similarity">
    <text evidence="1">Belongs to the TRAFAC class TrmE-Era-EngA-EngB-Septin-like GTPase superfamily. EngA (Der) GTPase family.</text>
</comment>
<dbReference type="PRINTS" id="PR00326">
    <property type="entry name" value="GTP1OBG"/>
</dbReference>
<dbReference type="Gene3D" id="3.40.50.300">
    <property type="entry name" value="P-loop containing nucleotide triphosphate hydrolases"/>
    <property type="match status" value="2"/>
</dbReference>
<evidence type="ECO:0000259" key="9">
    <source>
        <dbReference type="PROSITE" id="PS51712"/>
    </source>
</evidence>
<dbReference type="HAMAP" id="MF_00195">
    <property type="entry name" value="GTPase_Der"/>
    <property type="match status" value="1"/>
</dbReference>
<dbReference type="SUPFAM" id="SSF52540">
    <property type="entry name" value="P-loop containing nucleoside triphosphate hydrolases"/>
    <property type="match status" value="2"/>
</dbReference>
<dbReference type="Gene3D" id="3.30.300.20">
    <property type="match status" value="1"/>
</dbReference>
<dbReference type="GO" id="GO:0043022">
    <property type="term" value="F:ribosome binding"/>
    <property type="evidence" value="ECO:0007669"/>
    <property type="project" value="TreeGrafter"/>
</dbReference>
<sequence length="472" mass="52091">MLPVVALVGRPNVGKSTLFNCLTKSRDALVADQPGLTRDRHYGYGKVGPCPYIVVDTGGLTSDNEGIETEMASQSMAAIEEADIIFFLLDARAGLIPGDKHIAQHLRATGKPVYIVVNKVDGLDLDVALSDFYSLGFGDHFAIAASHRRGVRSMMDKVMPEAPEESLESLDSGISIAIVGRPNVGKSTLVNRILGEERVVVYDMPGTTRDAIKIPFERHGKKYTLIDTAGIRRKKKVSDMVEKFSIIKTLQAIDECQVALLVIDAHSGVTDQDANLLGNIIDSGRAIVIAVNKWDGISQDEREKIKADLERKLTFINYAKFHFISALHGSGVGDLYKSVEKAYASALVDLSTPRLTRLLEQAVQAHQPPVVRAHRIKLRYAHQGGKNPPIIVIHGNQTGAIPGAYKRYLSNFFRKATKIEGTPIHLEFKSSSNPFQPTKKKTLTKRQTDKIEAEKKKRERQKNAPKKKGLRK</sequence>
<evidence type="ECO:0000256" key="7">
    <source>
        <dbReference type="ARBA" id="ARBA00032345"/>
    </source>
</evidence>
<evidence type="ECO:0000256" key="5">
    <source>
        <dbReference type="ARBA" id="ARBA00022741"/>
    </source>
</evidence>
<dbReference type="InterPro" id="IPR015946">
    <property type="entry name" value="KH_dom-like_a/b"/>
</dbReference>
<dbReference type="InterPro" id="IPR031166">
    <property type="entry name" value="G_ENGA"/>
</dbReference>
<dbReference type="GO" id="GO:0042254">
    <property type="term" value="P:ribosome biogenesis"/>
    <property type="evidence" value="ECO:0007669"/>
    <property type="project" value="UniProtKB-KW"/>
</dbReference>
<dbReference type="InterPro" id="IPR005225">
    <property type="entry name" value="Small_GTP-bd"/>
</dbReference>
<organism evidence="10">
    <name type="scientific">hydrothermal vent metagenome</name>
    <dbReference type="NCBI Taxonomy" id="652676"/>
    <lineage>
        <taxon>unclassified sequences</taxon>
        <taxon>metagenomes</taxon>
        <taxon>ecological metagenomes</taxon>
    </lineage>
</organism>
<dbReference type="PROSITE" id="PS51712">
    <property type="entry name" value="G_ENGA"/>
    <property type="match status" value="2"/>
</dbReference>
<keyword evidence="6" id="KW-0342">GTP-binding</keyword>
<dbReference type="PIRSF" id="PIRSF006485">
    <property type="entry name" value="GTP-binding_EngA"/>
    <property type="match status" value="1"/>
</dbReference>
<dbReference type="PANTHER" id="PTHR43834:SF6">
    <property type="entry name" value="GTPASE DER"/>
    <property type="match status" value="1"/>
</dbReference>
<feature type="compositionally biased region" description="Basic and acidic residues" evidence="8">
    <location>
        <begin position="446"/>
        <end position="456"/>
    </location>
</feature>
<evidence type="ECO:0000256" key="2">
    <source>
        <dbReference type="ARBA" id="ARBA00020953"/>
    </source>
</evidence>
<proteinExistence type="inferred from homology"/>
<dbReference type="NCBIfam" id="TIGR03594">
    <property type="entry name" value="GTPase_EngA"/>
    <property type="match status" value="1"/>
</dbReference>
<evidence type="ECO:0000256" key="3">
    <source>
        <dbReference type="ARBA" id="ARBA00022517"/>
    </source>
</evidence>
<dbReference type="FunFam" id="3.30.300.20:FF:000004">
    <property type="entry name" value="GTPase Der"/>
    <property type="match status" value="1"/>
</dbReference>
<dbReference type="AlphaFoldDB" id="A0A3B0ZPL9"/>
<gene>
    <name evidence="10" type="ORF">MNBD_GAMMA18-718</name>
</gene>
<dbReference type="InterPro" id="IPR027417">
    <property type="entry name" value="P-loop_NTPase"/>
</dbReference>
<dbReference type="CDD" id="cd01895">
    <property type="entry name" value="EngA2"/>
    <property type="match status" value="1"/>
</dbReference>
<feature type="domain" description="EngA-type G" evidence="9">
    <location>
        <begin position="174"/>
        <end position="347"/>
    </location>
</feature>
<dbReference type="InterPro" id="IPR032859">
    <property type="entry name" value="KH_dom-like"/>
</dbReference>
<keyword evidence="3" id="KW-0690">Ribosome biogenesis</keyword>
<feature type="region of interest" description="Disordered" evidence="8">
    <location>
        <begin position="427"/>
        <end position="472"/>
    </location>
</feature>
<dbReference type="EMBL" id="UOFP01000267">
    <property type="protein sequence ID" value="VAW89382.1"/>
    <property type="molecule type" value="Genomic_DNA"/>
</dbReference>
<accession>A0A3B0ZPL9</accession>
<evidence type="ECO:0000256" key="6">
    <source>
        <dbReference type="ARBA" id="ARBA00023134"/>
    </source>
</evidence>